<evidence type="ECO:0000256" key="4">
    <source>
        <dbReference type="ARBA" id="ARBA00018370"/>
    </source>
</evidence>
<reference evidence="11" key="1">
    <citation type="submission" date="2021-04" db="EMBL/GenBank/DDBJ databases">
        <title>Isolation of p-tert-butylphenol degrading bacteria Sphingobium phenoxybenzoativorans Tas13 from active sludge.</title>
        <authorList>
            <person name="Li Y."/>
        </authorList>
    </citation>
    <scope>NUCLEOTIDE SEQUENCE</scope>
    <source>
        <strain evidence="11">Tas13</strain>
    </source>
</reference>
<evidence type="ECO:0000256" key="5">
    <source>
        <dbReference type="ARBA" id="ARBA00022729"/>
    </source>
</evidence>
<proteinExistence type="inferred from homology"/>
<dbReference type="KEGG" id="spph:KFK14_22320"/>
<sequence length="280" mass="30686">MGKLIRSRAMQSGCIIAACFLASCGSKKVPDQTIVTGDNFEITLTELDQILRAAPPVQKEQVAPARRAILDTLISQKLLAEAGEEAGLDKQVQVVQAIEAAKRSILAQAYARKLVGEDDAPSEAAIRKYYDDHPEKFSRRLKLNIVEYSVPQGFPNINEYAALLDKEGFDALSTKMAADSPDTKQLASSRLSSELPPTAAKILSSLKPGSDISYATPGQVHLGRVQTIEIDPQSFEEAKFEISEAIKSERREQTVAAAVQELRKSRHIEIVNKDLKVQAR</sequence>
<feature type="domain" description="PpiC" evidence="10">
    <location>
        <begin position="121"/>
        <end position="239"/>
    </location>
</feature>
<dbReference type="InterPro" id="IPR046357">
    <property type="entry name" value="PPIase_dom_sf"/>
</dbReference>
<dbReference type="AlphaFoldDB" id="A0A975Q1R5"/>
<dbReference type="InterPro" id="IPR027304">
    <property type="entry name" value="Trigger_fact/SurA_dom_sf"/>
</dbReference>
<dbReference type="Pfam" id="PF13145">
    <property type="entry name" value="Rotamase_2"/>
    <property type="match status" value="1"/>
</dbReference>
<evidence type="ECO:0000256" key="7">
    <source>
        <dbReference type="ARBA" id="ARBA00023235"/>
    </source>
</evidence>
<dbReference type="SUPFAM" id="SSF109998">
    <property type="entry name" value="Triger factor/SurA peptide-binding domain-like"/>
    <property type="match status" value="1"/>
</dbReference>
<comment type="similarity">
    <text evidence="2">Belongs to the PpiC/parvulin rotamase family.</text>
</comment>
<keyword evidence="7 11" id="KW-0413">Isomerase</keyword>
<evidence type="ECO:0000256" key="6">
    <source>
        <dbReference type="ARBA" id="ARBA00023110"/>
    </source>
</evidence>
<keyword evidence="6" id="KW-0697">Rotamase</keyword>
<dbReference type="Proteomes" id="UP000681425">
    <property type="component" value="Chromosome"/>
</dbReference>
<dbReference type="EC" id="5.2.1.8" evidence="3"/>
<name>A0A975Q1R5_9SPHN</name>
<dbReference type="InterPro" id="IPR050245">
    <property type="entry name" value="PrsA_foldase"/>
</dbReference>
<evidence type="ECO:0000259" key="10">
    <source>
        <dbReference type="Pfam" id="PF13145"/>
    </source>
</evidence>
<evidence type="ECO:0000256" key="8">
    <source>
        <dbReference type="ARBA" id="ARBA00030642"/>
    </source>
</evidence>
<keyword evidence="12" id="KW-1185">Reference proteome</keyword>
<evidence type="ECO:0000313" key="11">
    <source>
        <dbReference type="EMBL" id="QUT05653.1"/>
    </source>
</evidence>
<dbReference type="Gene3D" id="1.10.4030.10">
    <property type="entry name" value="Porin chaperone SurA, peptide-binding domain"/>
    <property type="match status" value="1"/>
</dbReference>
<dbReference type="InterPro" id="IPR000297">
    <property type="entry name" value="PPIase_PpiC"/>
</dbReference>
<evidence type="ECO:0000256" key="9">
    <source>
        <dbReference type="ARBA" id="ARBA00031484"/>
    </source>
</evidence>
<gene>
    <name evidence="11" type="ORF">KFK14_22320</name>
</gene>
<dbReference type="PANTHER" id="PTHR47245:SF1">
    <property type="entry name" value="FOLDASE PROTEIN PRSA"/>
    <property type="match status" value="1"/>
</dbReference>
<dbReference type="RefSeq" id="WP_212609177.1">
    <property type="nucleotide sequence ID" value="NZ_CP073910.1"/>
</dbReference>
<dbReference type="GO" id="GO:0003755">
    <property type="term" value="F:peptidyl-prolyl cis-trans isomerase activity"/>
    <property type="evidence" value="ECO:0007669"/>
    <property type="project" value="UniProtKB-KW"/>
</dbReference>
<evidence type="ECO:0000313" key="12">
    <source>
        <dbReference type="Proteomes" id="UP000681425"/>
    </source>
</evidence>
<protein>
    <recommendedName>
        <fullName evidence="4">Parvulin-like PPIase</fullName>
        <ecNumber evidence="3">5.2.1.8</ecNumber>
    </recommendedName>
    <alternativeName>
        <fullName evidence="8">Peptidyl-prolyl cis-trans isomerase plp</fullName>
    </alternativeName>
    <alternativeName>
        <fullName evidence="9">Rotamase plp</fullName>
    </alternativeName>
</protein>
<keyword evidence="5" id="KW-0732">Signal</keyword>
<evidence type="ECO:0000256" key="1">
    <source>
        <dbReference type="ARBA" id="ARBA00000971"/>
    </source>
</evidence>
<dbReference type="PROSITE" id="PS51257">
    <property type="entry name" value="PROKAR_LIPOPROTEIN"/>
    <property type="match status" value="1"/>
</dbReference>
<organism evidence="11 12">
    <name type="scientific">Sphingobium phenoxybenzoativorans</name>
    <dbReference type="NCBI Taxonomy" id="1592790"/>
    <lineage>
        <taxon>Bacteria</taxon>
        <taxon>Pseudomonadati</taxon>
        <taxon>Pseudomonadota</taxon>
        <taxon>Alphaproteobacteria</taxon>
        <taxon>Sphingomonadales</taxon>
        <taxon>Sphingomonadaceae</taxon>
        <taxon>Sphingobium</taxon>
    </lineage>
</organism>
<accession>A0A975Q1R5</accession>
<dbReference type="Gene3D" id="3.10.50.40">
    <property type="match status" value="1"/>
</dbReference>
<dbReference type="PANTHER" id="PTHR47245">
    <property type="entry name" value="PEPTIDYLPROLYL ISOMERASE"/>
    <property type="match status" value="1"/>
</dbReference>
<comment type="catalytic activity">
    <reaction evidence="1">
        <text>[protein]-peptidylproline (omega=180) = [protein]-peptidylproline (omega=0)</text>
        <dbReference type="Rhea" id="RHEA:16237"/>
        <dbReference type="Rhea" id="RHEA-COMP:10747"/>
        <dbReference type="Rhea" id="RHEA-COMP:10748"/>
        <dbReference type="ChEBI" id="CHEBI:83833"/>
        <dbReference type="ChEBI" id="CHEBI:83834"/>
        <dbReference type="EC" id="5.2.1.8"/>
    </reaction>
</comment>
<evidence type="ECO:0000256" key="3">
    <source>
        <dbReference type="ARBA" id="ARBA00013194"/>
    </source>
</evidence>
<dbReference type="EMBL" id="CP073910">
    <property type="protein sequence ID" value="QUT05653.1"/>
    <property type="molecule type" value="Genomic_DNA"/>
</dbReference>
<evidence type="ECO:0000256" key="2">
    <source>
        <dbReference type="ARBA" id="ARBA00007656"/>
    </source>
</evidence>